<dbReference type="GO" id="GO:0043047">
    <property type="term" value="F:single-stranded telomeric DNA binding"/>
    <property type="evidence" value="ECO:0007669"/>
    <property type="project" value="EnsemblFungi"/>
</dbReference>
<name>H2AX08_KAZAF</name>
<feature type="compositionally biased region" description="Low complexity" evidence="3">
    <location>
        <begin position="25"/>
        <end position="70"/>
    </location>
</feature>
<dbReference type="PANTHER" id="PTHR48027">
    <property type="entry name" value="HETEROGENEOUS NUCLEAR RIBONUCLEOPROTEIN 87F-RELATED"/>
    <property type="match status" value="1"/>
</dbReference>
<evidence type="ECO:0000313" key="5">
    <source>
        <dbReference type="EMBL" id="CCF58908.1"/>
    </source>
</evidence>
<keyword evidence="6" id="KW-1185">Reference proteome</keyword>
<feature type="domain" description="RRM" evidence="4">
    <location>
        <begin position="165"/>
        <end position="243"/>
    </location>
</feature>
<organism evidence="5 6">
    <name type="scientific">Kazachstania africana (strain ATCC 22294 / BCRC 22015 / CBS 2517 / CECT 1963 / NBRC 1671 / NRRL Y-8276)</name>
    <name type="common">Yeast</name>
    <name type="synonym">Kluyveromyces africanus</name>
    <dbReference type="NCBI Taxonomy" id="1071382"/>
    <lineage>
        <taxon>Eukaryota</taxon>
        <taxon>Fungi</taxon>
        <taxon>Dikarya</taxon>
        <taxon>Ascomycota</taxon>
        <taxon>Saccharomycotina</taxon>
        <taxon>Saccharomycetes</taxon>
        <taxon>Saccharomycetales</taxon>
        <taxon>Saccharomycetaceae</taxon>
        <taxon>Kazachstania</taxon>
    </lineage>
</organism>
<dbReference type="FunCoup" id="H2AX08">
    <property type="interactions" value="499"/>
</dbReference>
<dbReference type="CDD" id="cd12447">
    <property type="entry name" value="RRM1_gar2"/>
    <property type="match status" value="1"/>
</dbReference>
<dbReference type="PROSITE" id="PS50102">
    <property type="entry name" value="RRM"/>
    <property type="match status" value="2"/>
</dbReference>
<dbReference type="GO" id="GO:0051880">
    <property type="term" value="F:G-quadruplex DNA binding"/>
    <property type="evidence" value="ECO:0007669"/>
    <property type="project" value="EnsemblFungi"/>
</dbReference>
<proteinExistence type="predicted"/>
<dbReference type="GeneID" id="13884376"/>
<protein>
    <recommendedName>
        <fullName evidence="4">RRM domain-containing protein</fullName>
    </recommendedName>
</protein>
<dbReference type="SMART" id="SM00360">
    <property type="entry name" value="RRM"/>
    <property type="match status" value="2"/>
</dbReference>
<dbReference type="InterPro" id="IPR012677">
    <property type="entry name" value="Nucleotide-bd_a/b_plait_sf"/>
</dbReference>
<dbReference type="FunFam" id="3.30.70.330:FF:000621">
    <property type="entry name" value="Nuclear localization sequence-binding protein"/>
    <property type="match status" value="1"/>
</dbReference>
<sequence length="412" mass="44542">MAKSTTKKVTKESKQKVEEKAAATSESSSSDSSSSSSSSSSSESESSSSDSSSSESESSSDSSSSESESSSSDDESSSEAEEESKKGEKKEESSSSESESESESEESKKEESKSESSSDSSSSSSSESESSDEEEEEKKEESKKRKAEESEESESKKSKTEGEPATIFVGRLSWSIDDEWLKNEFEHIGGVIGARVIYERGTDRSRGYGYVDFENKEYAEKAVKEMHGKEIDGREINCDMSTSKPAAGNNDRAKKFGDVPSEPSETLFLGNLSFNADRDNISEMFSKFGEIVSVRIPTHPETEQPKGFGYVQYTNVEDAKKALDALQGEYIDNRPVRLDFSTPRPPQNNSGFRGGRDGFRGGRGGNRGGRDGFRGGRGGNRGGFRSGSGANNAPLGQSRNTASFSGTKKTFD</sequence>
<dbReference type="GO" id="GO:0032040">
    <property type="term" value="C:small-subunit processome"/>
    <property type="evidence" value="ECO:0007669"/>
    <property type="project" value="EnsemblFungi"/>
</dbReference>
<dbReference type="GO" id="GO:0005635">
    <property type="term" value="C:nuclear envelope"/>
    <property type="evidence" value="ECO:0007669"/>
    <property type="project" value="EnsemblFungi"/>
</dbReference>
<feature type="compositionally biased region" description="Basic and acidic residues" evidence="3">
    <location>
        <begin position="9"/>
        <end position="21"/>
    </location>
</feature>
<dbReference type="GO" id="GO:0003723">
    <property type="term" value="F:RNA binding"/>
    <property type="evidence" value="ECO:0007669"/>
    <property type="project" value="UniProtKB-UniRule"/>
</dbReference>
<dbReference type="InterPro" id="IPR052462">
    <property type="entry name" value="SLIRP/GR-RBP-like"/>
</dbReference>
<evidence type="ECO:0000256" key="2">
    <source>
        <dbReference type="PROSITE-ProRule" id="PRU00176"/>
    </source>
</evidence>
<evidence type="ECO:0000259" key="4">
    <source>
        <dbReference type="PROSITE" id="PS50102"/>
    </source>
</evidence>
<dbReference type="SUPFAM" id="SSF54928">
    <property type="entry name" value="RNA-binding domain, RBD"/>
    <property type="match status" value="2"/>
</dbReference>
<reference evidence="5 6" key="1">
    <citation type="journal article" date="2011" name="Proc. Natl. Acad. Sci. U.S.A.">
        <title>Evolutionary erosion of yeast sex chromosomes by mating-type switching accidents.</title>
        <authorList>
            <person name="Gordon J.L."/>
            <person name="Armisen D."/>
            <person name="Proux-Wera E."/>
            <person name="Oheigeartaigh S.S."/>
            <person name="Byrne K.P."/>
            <person name="Wolfe K.H."/>
        </authorList>
    </citation>
    <scope>NUCLEOTIDE SEQUENCE [LARGE SCALE GENOMIC DNA]</scope>
    <source>
        <strain evidence="6">ATCC 22294 / BCRC 22015 / CBS 2517 / CECT 1963 / NBRC 1671 / NRRL Y-8276</strain>
    </source>
</reference>
<dbReference type="STRING" id="1071382.H2AX08"/>
<gene>
    <name evidence="5" type="primary">KAFR0F03120</name>
    <name evidence="5" type="ORF">KAFR_0F03120</name>
</gene>
<dbReference type="GO" id="GO:0008139">
    <property type="term" value="F:nuclear localization sequence binding"/>
    <property type="evidence" value="ECO:0007669"/>
    <property type="project" value="EnsemblFungi"/>
</dbReference>
<dbReference type="Proteomes" id="UP000005220">
    <property type="component" value="Chromosome 6"/>
</dbReference>
<dbReference type="InterPro" id="IPR000504">
    <property type="entry name" value="RRM_dom"/>
</dbReference>
<feature type="compositionally biased region" description="Low complexity" evidence="3">
    <location>
        <begin position="117"/>
        <end position="128"/>
    </location>
</feature>
<evidence type="ECO:0000313" key="6">
    <source>
        <dbReference type="Proteomes" id="UP000005220"/>
    </source>
</evidence>
<feature type="region of interest" description="Disordered" evidence="3">
    <location>
        <begin position="336"/>
        <end position="412"/>
    </location>
</feature>
<feature type="compositionally biased region" description="Polar residues" evidence="3">
    <location>
        <begin position="390"/>
        <end position="412"/>
    </location>
</feature>
<feature type="compositionally biased region" description="Acidic residues" evidence="3">
    <location>
        <begin position="129"/>
        <end position="138"/>
    </location>
</feature>
<dbReference type="Gene3D" id="3.30.70.330">
    <property type="match status" value="2"/>
</dbReference>
<dbReference type="FunFam" id="3.30.70.330:FF:000550">
    <property type="entry name" value="Nuclear localization sequence binding protein"/>
    <property type="match status" value="1"/>
</dbReference>
<feature type="compositionally biased region" description="Acidic residues" evidence="3">
    <location>
        <begin position="71"/>
        <end position="82"/>
    </location>
</feature>
<evidence type="ECO:0000256" key="1">
    <source>
        <dbReference type="ARBA" id="ARBA00022884"/>
    </source>
</evidence>
<feature type="domain" description="RRM" evidence="4">
    <location>
        <begin position="265"/>
        <end position="343"/>
    </location>
</feature>
<dbReference type="InParanoid" id="H2AX08"/>
<dbReference type="GO" id="GO:0051276">
    <property type="term" value="P:chromosome organization"/>
    <property type="evidence" value="ECO:0007669"/>
    <property type="project" value="EnsemblFungi"/>
</dbReference>
<dbReference type="HOGENOM" id="CLU_026791_0_0_1"/>
<feature type="region of interest" description="Disordered" evidence="3">
    <location>
        <begin position="240"/>
        <end position="259"/>
    </location>
</feature>
<dbReference type="OrthoDB" id="439808at2759"/>
<dbReference type="GO" id="GO:0006310">
    <property type="term" value="P:DNA recombination"/>
    <property type="evidence" value="ECO:0007669"/>
    <property type="project" value="EnsemblFungi"/>
</dbReference>
<dbReference type="AlphaFoldDB" id="H2AX08"/>
<feature type="compositionally biased region" description="Gly residues" evidence="3">
    <location>
        <begin position="375"/>
        <end position="386"/>
    </location>
</feature>
<feature type="compositionally biased region" description="Basic and acidic residues" evidence="3">
    <location>
        <begin position="83"/>
        <end position="93"/>
    </location>
</feature>
<dbReference type="InterPro" id="IPR035979">
    <property type="entry name" value="RBD_domain_sf"/>
</dbReference>
<evidence type="ECO:0000256" key="3">
    <source>
        <dbReference type="SAM" id="MobiDB-lite"/>
    </source>
</evidence>
<keyword evidence="1 2" id="KW-0694">RNA-binding</keyword>
<feature type="compositionally biased region" description="Basic and acidic residues" evidence="3">
    <location>
        <begin position="105"/>
        <end position="116"/>
    </location>
</feature>
<accession>H2AX08</accession>
<dbReference type="EMBL" id="HE650826">
    <property type="protein sequence ID" value="CCF58908.1"/>
    <property type="molecule type" value="Genomic_DNA"/>
</dbReference>
<dbReference type="KEGG" id="kaf:KAFR_0F03120"/>
<feature type="compositionally biased region" description="Basic and acidic residues" evidence="3">
    <location>
        <begin position="139"/>
        <end position="162"/>
    </location>
</feature>
<feature type="region of interest" description="Disordered" evidence="3">
    <location>
        <begin position="1"/>
        <end position="167"/>
    </location>
</feature>
<dbReference type="RefSeq" id="XP_003958043.1">
    <property type="nucleotide sequence ID" value="XM_003957994.1"/>
</dbReference>
<dbReference type="Pfam" id="PF00076">
    <property type="entry name" value="RRM_1"/>
    <property type="match status" value="2"/>
</dbReference>
<dbReference type="eggNOG" id="KOG4210">
    <property type="taxonomic scope" value="Eukaryota"/>
</dbReference>